<feature type="transmembrane region" description="Helical" evidence="2">
    <location>
        <begin position="26"/>
        <end position="46"/>
    </location>
</feature>
<keyword evidence="2" id="KW-0812">Transmembrane</keyword>
<feature type="transmembrane region" description="Helical" evidence="2">
    <location>
        <begin position="347"/>
        <end position="366"/>
    </location>
</feature>
<keyword evidence="2" id="KW-1133">Transmembrane helix</keyword>
<dbReference type="EMBL" id="JAVDWW010000009">
    <property type="protein sequence ID" value="MDR7171413.1"/>
    <property type="molecule type" value="Genomic_DNA"/>
</dbReference>
<feature type="transmembrane region" description="Helical" evidence="2">
    <location>
        <begin position="242"/>
        <end position="260"/>
    </location>
</feature>
<keyword evidence="4" id="KW-1185">Reference proteome</keyword>
<evidence type="ECO:0000256" key="1">
    <source>
        <dbReference type="SAM" id="MobiDB-lite"/>
    </source>
</evidence>
<evidence type="ECO:0000256" key="2">
    <source>
        <dbReference type="SAM" id="Phobius"/>
    </source>
</evidence>
<proteinExistence type="predicted"/>
<feature type="transmembrane region" description="Helical" evidence="2">
    <location>
        <begin position="321"/>
        <end position="341"/>
    </location>
</feature>
<reference evidence="3 4" key="1">
    <citation type="submission" date="2023-07" db="EMBL/GenBank/DDBJ databases">
        <title>Sorghum-associated microbial communities from plants grown in Nebraska, USA.</title>
        <authorList>
            <person name="Schachtman D."/>
        </authorList>
    </citation>
    <scope>NUCLEOTIDE SEQUENCE [LARGE SCALE GENOMIC DNA]</scope>
    <source>
        <strain evidence="3 4">4272</strain>
    </source>
</reference>
<protein>
    <recommendedName>
        <fullName evidence="5">Glycosyltransferase RgtA/B/C/D-like domain-containing protein</fullName>
    </recommendedName>
</protein>
<feature type="transmembrane region" description="Helical" evidence="2">
    <location>
        <begin position="115"/>
        <end position="135"/>
    </location>
</feature>
<feature type="transmembrane region" description="Helical" evidence="2">
    <location>
        <begin position="292"/>
        <end position="314"/>
    </location>
</feature>
<feature type="transmembrane region" description="Helical" evidence="2">
    <location>
        <begin position="217"/>
        <end position="235"/>
    </location>
</feature>
<feature type="transmembrane region" description="Helical" evidence="2">
    <location>
        <begin position="142"/>
        <end position="162"/>
    </location>
</feature>
<feature type="region of interest" description="Disordered" evidence="1">
    <location>
        <begin position="1"/>
        <end position="23"/>
    </location>
</feature>
<sequence length="579" mass="62454">MVEVVAARPETTGPQRENPRQRRGRTWWGAAAAVTSGVLLLVWQAAQYGIWLVDDAGITFAYARSVADGAGPVLQPGAQPVEGFSDPTWLAVLVLGKWCGLFDSGSLFGIPDFVFYPKAIAALCCAGILLCCYVAARRVSRWPAVVTFVTGAVLAAIPSFVIWCFSGLENSLFALAACALGVRLFLAVLDERLWTPTVAVTAGAIAAFAALTRPDGLIYLAAYPLVSVILVRRATWPVAVRHVVYSVVAFAIPFGAYLVWRITEFGRLVANTAVAKNQAMPTVHDLTRAGDLVQYAGAPAVVAAVGVVGFALAGPGRIRHGLVALLVPLTLAITGYCVLQPDWMGQFRFATPVWALAALVVVLSATEVLARLRARGRALVALTLVAAMIPSGVALADAAQSYRADSDIPLCWIAFRFGRYFNGYADILDLQQGTLLAPDMGGSALTSRLRLIDMAGLADARIADIYAGKADIGLSDYVFEDLKPTFVHTHGVWMRNGLTVDPRMDRDYYRIQQSQNIASPDEDWVRKDVVRGDRQLAQLRRYSSEVLPHLLSDYQKTGDCGTVLRPGQTVERSREGNAS</sequence>
<organism evidence="3 4">
    <name type="scientific">Nocardia kruczakiae</name>
    <dbReference type="NCBI Taxonomy" id="261477"/>
    <lineage>
        <taxon>Bacteria</taxon>
        <taxon>Bacillati</taxon>
        <taxon>Actinomycetota</taxon>
        <taxon>Actinomycetes</taxon>
        <taxon>Mycobacteriales</taxon>
        <taxon>Nocardiaceae</taxon>
        <taxon>Nocardia</taxon>
    </lineage>
</organism>
<dbReference type="Proteomes" id="UP001251217">
    <property type="component" value="Unassembled WGS sequence"/>
</dbReference>
<feature type="transmembrane region" description="Helical" evidence="2">
    <location>
        <begin position="378"/>
        <end position="396"/>
    </location>
</feature>
<name>A0ABU1XLH9_9NOCA</name>
<evidence type="ECO:0008006" key="5">
    <source>
        <dbReference type="Google" id="ProtNLM"/>
    </source>
</evidence>
<dbReference type="RefSeq" id="WP_310406283.1">
    <property type="nucleotide sequence ID" value="NZ_JAVDWW010000009.1"/>
</dbReference>
<evidence type="ECO:0000313" key="3">
    <source>
        <dbReference type="EMBL" id="MDR7171413.1"/>
    </source>
</evidence>
<keyword evidence="2" id="KW-0472">Membrane</keyword>
<accession>A0ABU1XLH9</accession>
<evidence type="ECO:0000313" key="4">
    <source>
        <dbReference type="Proteomes" id="UP001251217"/>
    </source>
</evidence>
<gene>
    <name evidence="3" type="ORF">J2W56_005173</name>
</gene>
<comment type="caution">
    <text evidence="3">The sequence shown here is derived from an EMBL/GenBank/DDBJ whole genome shotgun (WGS) entry which is preliminary data.</text>
</comment>